<feature type="compositionally biased region" description="Basic and acidic residues" evidence="1">
    <location>
        <begin position="710"/>
        <end position="722"/>
    </location>
</feature>
<dbReference type="AlphaFoldDB" id="A0A0C3B4K1"/>
<reference evidence="3 4" key="1">
    <citation type="submission" date="2014-04" db="EMBL/GenBank/DDBJ databases">
        <authorList>
            <consortium name="DOE Joint Genome Institute"/>
            <person name="Kuo A."/>
            <person name="Zuccaro A."/>
            <person name="Kohler A."/>
            <person name="Nagy L.G."/>
            <person name="Floudas D."/>
            <person name="Copeland A."/>
            <person name="Barry K.W."/>
            <person name="Cichocki N."/>
            <person name="Veneault-Fourrey C."/>
            <person name="LaButti K."/>
            <person name="Lindquist E.A."/>
            <person name="Lipzen A."/>
            <person name="Lundell T."/>
            <person name="Morin E."/>
            <person name="Murat C."/>
            <person name="Sun H."/>
            <person name="Tunlid A."/>
            <person name="Henrissat B."/>
            <person name="Grigoriev I.V."/>
            <person name="Hibbett D.S."/>
            <person name="Martin F."/>
            <person name="Nordberg H.P."/>
            <person name="Cantor M.N."/>
            <person name="Hua S.X."/>
        </authorList>
    </citation>
    <scope>NUCLEOTIDE SEQUENCE [LARGE SCALE GENOMIC DNA]</scope>
    <source>
        <strain evidence="3 4">MAFF 305830</strain>
    </source>
</reference>
<sequence>MYSYFVRIKVSFQVDSSVGGMPITLPPTDSQVTDDQIMHKSSLIKSSFPGIESYKLNEWTQFIYPSALTEVNSDEMEIMLYSNTTRPEVSFETLPAPIITEESNVYGYLDRFREASSMLIDTSGWTLEFVPTENHTAEDPFNTLCRPAFVVIRHRSRNPRDSGQTPTHWSCIEGVAESIWRGGPDPESKLAAYTAFHLRARPDHVSVVGILISDSYFTLLLTNPCRVYQTKRIKWGDGHDTRRLLFAWIWRLYHPEVDSSVTINRVPEPTFNITVSDSRSINDLSILRTGESLGRRTTIMASKSDPSTVIKEQYIELGRRYAEGPILRRIHSNGSFPGVIRLEHYSKVASDINPITVQYDGGTNSAETITRHKVRLVLKDTGEEITNVNTPRKVLMALYDVLEEAQIYQSPVFFRSEPLVLDDCAQIEGMCFSGHLLSPSGQDTRSRFATRALLIDFDMAEDQGSQTDPTGKLKHRTGTPAYMARAVRNDILRAGDFRLPSMPKVNPRLKATYKEAYKGFTPHRLEKFPKNEQEIVYLEKNAKYKRPFRHQLRFDAESVFWVLLWWCIQAKPKGPLNEEPIDPTAWNSLVNPKDSRDQNFIRFIEDDILHSRYSALFPLLDDMRKHLNIDLEFAKKADRKKSDYLHEAFQRTILNFLFVNDTEPFMDAEKSENPRVVGQTGKKRGTSAMGTTTSATKTQASRSTGGNRSGDSRESRKKPRLE</sequence>
<evidence type="ECO:0000313" key="4">
    <source>
        <dbReference type="Proteomes" id="UP000054097"/>
    </source>
</evidence>
<feature type="domain" description="Fungal-type protein kinase" evidence="2">
    <location>
        <begin position="163"/>
        <end position="567"/>
    </location>
</feature>
<keyword evidence="4" id="KW-1185">Reference proteome</keyword>
<feature type="region of interest" description="Disordered" evidence="1">
    <location>
        <begin position="669"/>
        <end position="722"/>
    </location>
</feature>
<evidence type="ECO:0000313" key="3">
    <source>
        <dbReference type="EMBL" id="KIM27089.1"/>
    </source>
</evidence>
<dbReference type="HOGENOM" id="CLU_021658_0_0_1"/>
<protein>
    <recommendedName>
        <fullName evidence="2">Fungal-type protein kinase domain-containing protein</fullName>
    </recommendedName>
</protein>
<dbReference type="InterPro" id="IPR040976">
    <property type="entry name" value="Pkinase_fungal"/>
</dbReference>
<dbReference type="Pfam" id="PF17667">
    <property type="entry name" value="Pkinase_fungal"/>
    <property type="match status" value="1"/>
</dbReference>
<reference evidence="4" key="2">
    <citation type="submission" date="2015-01" db="EMBL/GenBank/DDBJ databases">
        <title>Evolutionary Origins and Diversification of the Mycorrhizal Mutualists.</title>
        <authorList>
            <consortium name="DOE Joint Genome Institute"/>
            <consortium name="Mycorrhizal Genomics Consortium"/>
            <person name="Kohler A."/>
            <person name="Kuo A."/>
            <person name="Nagy L.G."/>
            <person name="Floudas D."/>
            <person name="Copeland A."/>
            <person name="Barry K.W."/>
            <person name="Cichocki N."/>
            <person name="Veneault-Fourrey C."/>
            <person name="LaButti K."/>
            <person name="Lindquist E.A."/>
            <person name="Lipzen A."/>
            <person name="Lundell T."/>
            <person name="Morin E."/>
            <person name="Murat C."/>
            <person name="Riley R."/>
            <person name="Ohm R."/>
            <person name="Sun H."/>
            <person name="Tunlid A."/>
            <person name="Henrissat B."/>
            <person name="Grigoriev I.V."/>
            <person name="Hibbett D.S."/>
            <person name="Martin F."/>
        </authorList>
    </citation>
    <scope>NUCLEOTIDE SEQUENCE [LARGE SCALE GENOMIC DNA]</scope>
    <source>
        <strain evidence="4">MAFF 305830</strain>
    </source>
</reference>
<name>A0A0C3B4K1_SERVB</name>
<gene>
    <name evidence="3" type="ORF">M408DRAFT_24840</name>
</gene>
<evidence type="ECO:0000256" key="1">
    <source>
        <dbReference type="SAM" id="MobiDB-lite"/>
    </source>
</evidence>
<feature type="compositionally biased region" description="Low complexity" evidence="1">
    <location>
        <begin position="686"/>
        <end position="704"/>
    </location>
</feature>
<dbReference type="OrthoDB" id="5569250at2759"/>
<organism evidence="3 4">
    <name type="scientific">Serendipita vermifera MAFF 305830</name>
    <dbReference type="NCBI Taxonomy" id="933852"/>
    <lineage>
        <taxon>Eukaryota</taxon>
        <taxon>Fungi</taxon>
        <taxon>Dikarya</taxon>
        <taxon>Basidiomycota</taxon>
        <taxon>Agaricomycotina</taxon>
        <taxon>Agaricomycetes</taxon>
        <taxon>Sebacinales</taxon>
        <taxon>Serendipitaceae</taxon>
        <taxon>Serendipita</taxon>
    </lineage>
</organism>
<proteinExistence type="predicted"/>
<dbReference type="STRING" id="933852.A0A0C3B4K1"/>
<dbReference type="EMBL" id="KN824301">
    <property type="protein sequence ID" value="KIM27089.1"/>
    <property type="molecule type" value="Genomic_DNA"/>
</dbReference>
<dbReference type="Proteomes" id="UP000054097">
    <property type="component" value="Unassembled WGS sequence"/>
</dbReference>
<accession>A0A0C3B4K1</accession>
<evidence type="ECO:0000259" key="2">
    <source>
        <dbReference type="Pfam" id="PF17667"/>
    </source>
</evidence>